<evidence type="ECO:0000313" key="8">
    <source>
        <dbReference type="EMBL" id="RCN33616.1"/>
    </source>
</evidence>
<evidence type="ECO:0000256" key="4">
    <source>
        <dbReference type="ARBA" id="ARBA00022837"/>
    </source>
</evidence>
<feature type="domain" description="Phorbol-ester/DAG-type" evidence="7">
    <location>
        <begin position="183"/>
        <end position="233"/>
    </location>
</feature>
<dbReference type="PANTHER" id="PTHR10480:SF12">
    <property type="entry name" value="UNC-13, ISOFORM E"/>
    <property type="match status" value="1"/>
</dbReference>
<dbReference type="InterPro" id="IPR046349">
    <property type="entry name" value="C1-like_sf"/>
</dbReference>
<dbReference type="PRINTS" id="PR00360">
    <property type="entry name" value="C2DOMAIN"/>
</dbReference>
<dbReference type="Gene3D" id="2.60.40.150">
    <property type="entry name" value="C2 domain"/>
    <property type="match status" value="1"/>
</dbReference>
<dbReference type="FunFam" id="2.60.40.150:FF:000002">
    <property type="entry name" value="Protein unc-13 homolog B"/>
    <property type="match status" value="1"/>
</dbReference>
<evidence type="ECO:0000256" key="3">
    <source>
        <dbReference type="ARBA" id="ARBA00022833"/>
    </source>
</evidence>
<dbReference type="PROSITE" id="PS50004">
    <property type="entry name" value="C2"/>
    <property type="match status" value="1"/>
</dbReference>
<evidence type="ECO:0000256" key="2">
    <source>
        <dbReference type="ARBA" id="ARBA00022771"/>
    </source>
</evidence>
<dbReference type="InterPro" id="IPR002219">
    <property type="entry name" value="PKC_DAG/PE"/>
</dbReference>
<dbReference type="Pfam" id="PF00168">
    <property type="entry name" value="C2"/>
    <property type="match status" value="1"/>
</dbReference>
<dbReference type="Proteomes" id="UP000252519">
    <property type="component" value="Unassembled WGS sequence"/>
</dbReference>
<feature type="non-terminal residue" evidence="8">
    <location>
        <position position="386"/>
    </location>
</feature>
<dbReference type="GO" id="GO:0099525">
    <property type="term" value="P:presynaptic dense core vesicle exocytosis"/>
    <property type="evidence" value="ECO:0007669"/>
    <property type="project" value="TreeGrafter"/>
</dbReference>
<dbReference type="EMBL" id="JOJR01000890">
    <property type="protein sequence ID" value="RCN33616.1"/>
    <property type="molecule type" value="Genomic_DNA"/>
</dbReference>
<dbReference type="GO" id="GO:0061789">
    <property type="term" value="P:dense core granule priming"/>
    <property type="evidence" value="ECO:0007669"/>
    <property type="project" value="TreeGrafter"/>
</dbReference>
<dbReference type="InterPro" id="IPR000008">
    <property type="entry name" value="C2_dom"/>
</dbReference>
<name>A0A368FN48_ANCCA</name>
<dbReference type="OrthoDB" id="10053234at2759"/>
<evidence type="ECO:0000259" key="7">
    <source>
        <dbReference type="PROSITE" id="PS50081"/>
    </source>
</evidence>
<keyword evidence="9" id="KW-1185">Reference proteome</keyword>
<sequence>MARDADRARALLAFSKSFKKVRRARTAAPRRRRRRRAKFKRSRSCPELRDVGKTPVRQRSVSLQQGDAEKAAAAAAANQQPPRAKVLLVDVYRQRRFLSTVLDGNGSAAANAFYKSIDAAPNMNVARTKTSIPLVSELTMATKRAQAGLANAAKTTFGDEELKQHVYRKCLQALIYPISCTTPHNFQTTNFQTPTWCYECEGLLWGLARQGLRCTECGVKVHEKCRELLSADCLQRAAEKSSKHGEGERIQSLVAVIRDRMKIQEKNKPEIFETIRTVFGVDERTQQETLKQIKTSILEGSSKWSAKITLTVICAQGLIAKDKTGKSDPYVTAQVGKVKRRTRTIHQELNPVWNEKFYFECHNSTDRIKVRVWDEDNDLKSKLRQK</sequence>
<comment type="caution">
    <text evidence="8">The sequence shown here is derived from an EMBL/GenBank/DDBJ whole genome shotgun (WGS) entry which is preliminary data.</text>
</comment>
<dbReference type="PRINTS" id="PR00008">
    <property type="entry name" value="DAGPEDOMAIN"/>
</dbReference>
<dbReference type="GO" id="GO:0030672">
    <property type="term" value="C:synaptic vesicle membrane"/>
    <property type="evidence" value="ECO:0007669"/>
    <property type="project" value="TreeGrafter"/>
</dbReference>
<keyword evidence="1" id="KW-0479">Metal-binding</keyword>
<organism evidence="8 9">
    <name type="scientific">Ancylostoma caninum</name>
    <name type="common">Dog hookworm</name>
    <dbReference type="NCBI Taxonomy" id="29170"/>
    <lineage>
        <taxon>Eukaryota</taxon>
        <taxon>Metazoa</taxon>
        <taxon>Ecdysozoa</taxon>
        <taxon>Nematoda</taxon>
        <taxon>Chromadorea</taxon>
        <taxon>Rhabditida</taxon>
        <taxon>Rhabditina</taxon>
        <taxon>Rhabditomorpha</taxon>
        <taxon>Strongyloidea</taxon>
        <taxon>Ancylostomatidae</taxon>
        <taxon>Ancylostomatinae</taxon>
        <taxon>Ancylostoma</taxon>
    </lineage>
</organism>
<dbReference type="GO" id="GO:0019992">
    <property type="term" value="F:diacylglycerol binding"/>
    <property type="evidence" value="ECO:0007669"/>
    <property type="project" value="InterPro"/>
</dbReference>
<dbReference type="GO" id="GO:0008270">
    <property type="term" value="F:zinc ion binding"/>
    <property type="evidence" value="ECO:0007669"/>
    <property type="project" value="UniProtKB-KW"/>
</dbReference>
<dbReference type="GO" id="GO:0005516">
    <property type="term" value="F:calmodulin binding"/>
    <property type="evidence" value="ECO:0007669"/>
    <property type="project" value="TreeGrafter"/>
</dbReference>
<dbReference type="PANTHER" id="PTHR10480">
    <property type="entry name" value="PROTEIN UNC-13 HOMOLOG"/>
    <property type="match status" value="1"/>
</dbReference>
<dbReference type="PROSITE" id="PS00479">
    <property type="entry name" value="ZF_DAG_PE_1"/>
    <property type="match status" value="1"/>
</dbReference>
<dbReference type="Gene3D" id="3.30.60.20">
    <property type="match status" value="1"/>
</dbReference>
<dbReference type="InterPro" id="IPR035892">
    <property type="entry name" value="C2_domain_sf"/>
</dbReference>
<dbReference type="FunFam" id="3.30.60.20:FF:000037">
    <property type="entry name" value="RAS guanyl releasing protein 4"/>
    <property type="match status" value="1"/>
</dbReference>
<feature type="domain" description="C2" evidence="6">
    <location>
        <begin position="289"/>
        <end position="386"/>
    </location>
</feature>
<dbReference type="SMART" id="SM00109">
    <property type="entry name" value="C1"/>
    <property type="match status" value="1"/>
</dbReference>
<dbReference type="GO" id="GO:0017075">
    <property type="term" value="F:syntaxin-1 binding"/>
    <property type="evidence" value="ECO:0007669"/>
    <property type="project" value="TreeGrafter"/>
</dbReference>
<dbReference type="SUPFAM" id="SSF57889">
    <property type="entry name" value="Cysteine-rich domain"/>
    <property type="match status" value="1"/>
</dbReference>
<gene>
    <name evidence="8" type="ORF">ANCCAN_20548</name>
</gene>
<dbReference type="GO" id="GO:0098831">
    <property type="term" value="C:presynaptic active zone cytoplasmic component"/>
    <property type="evidence" value="ECO:0007669"/>
    <property type="project" value="TreeGrafter"/>
</dbReference>
<dbReference type="STRING" id="29170.A0A368FN48"/>
<dbReference type="GO" id="GO:0035249">
    <property type="term" value="P:synaptic transmission, glutamatergic"/>
    <property type="evidence" value="ECO:0007669"/>
    <property type="project" value="TreeGrafter"/>
</dbReference>
<dbReference type="GO" id="GO:0016081">
    <property type="term" value="P:synaptic vesicle docking"/>
    <property type="evidence" value="ECO:0007669"/>
    <property type="project" value="TreeGrafter"/>
</dbReference>
<dbReference type="InterPro" id="IPR020454">
    <property type="entry name" value="DAG/PE-bd"/>
</dbReference>
<evidence type="ECO:0000256" key="5">
    <source>
        <dbReference type="SAM" id="MobiDB-lite"/>
    </source>
</evidence>
<dbReference type="GO" id="GO:0042734">
    <property type="term" value="C:presynaptic membrane"/>
    <property type="evidence" value="ECO:0007669"/>
    <property type="project" value="TreeGrafter"/>
</dbReference>
<dbReference type="Pfam" id="PF00130">
    <property type="entry name" value="C1_1"/>
    <property type="match status" value="1"/>
</dbReference>
<feature type="region of interest" description="Disordered" evidence="5">
    <location>
        <begin position="22"/>
        <end position="67"/>
    </location>
</feature>
<reference evidence="8 9" key="1">
    <citation type="submission" date="2014-10" db="EMBL/GenBank/DDBJ databases">
        <title>Draft genome of the hookworm Ancylostoma caninum.</title>
        <authorList>
            <person name="Mitreva M."/>
        </authorList>
    </citation>
    <scope>NUCLEOTIDE SEQUENCE [LARGE SCALE GENOMIC DNA]</scope>
    <source>
        <strain evidence="8 9">Baltimore</strain>
    </source>
</reference>
<dbReference type="InterPro" id="IPR027080">
    <property type="entry name" value="Unc-13"/>
</dbReference>
<dbReference type="GO" id="GO:0043195">
    <property type="term" value="C:terminal bouton"/>
    <property type="evidence" value="ECO:0007669"/>
    <property type="project" value="TreeGrafter"/>
</dbReference>
<dbReference type="AlphaFoldDB" id="A0A368FN48"/>
<dbReference type="SUPFAM" id="SSF49562">
    <property type="entry name" value="C2 domain (Calcium/lipid-binding domain, CaLB)"/>
    <property type="match status" value="1"/>
</dbReference>
<evidence type="ECO:0000259" key="6">
    <source>
        <dbReference type="PROSITE" id="PS50004"/>
    </source>
</evidence>
<evidence type="ECO:0000256" key="1">
    <source>
        <dbReference type="ARBA" id="ARBA00022723"/>
    </source>
</evidence>
<keyword evidence="2" id="KW-0863">Zinc-finger</keyword>
<keyword evidence="4" id="KW-0106">Calcium</keyword>
<protein>
    <submittedName>
        <fullName evidence="8">C2 domain protein</fullName>
    </submittedName>
</protein>
<evidence type="ECO:0000313" key="9">
    <source>
        <dbReference type="Proteomes" id="UP000252519"/>
    </source>
</evidence>
<dbReference type="GO" id="GO:0016082">
    <property type="term" value="P:synaptic vesicle priming"/>
    <property type="evidence" value="ECO:0007669"/>
    <property type="project" value="TreeGrafter"/>
</dbReference>
<accession>A0A368FN48</accession>
<keyword evidence="3" id="KW-0862">Zinc</keyword>
<dbReference type="SMART" id="SM00239">
    <property type="entry name" value="C2"/>
    <property type="match status" value="1"/>
</dbReference>
<dbReference type="PROSITE" id="PS50081">
    <property type="entry name" value="ZF_DAG_PE_2"/>
    <property type="match status" value="1"/>
</dbReference>
<dbReference type="GO" id="GO:0031594">
    <property type="term" value="C:neuromuscular junction"/>
    <property type="evidence" value="ECO:0007669"/>
    <property type="project" value="TreeGrafter"/>
</dbReference>
<feature type="compositionally biased region" description="Basic residues" evidence="5">
    <location>
        <begin position="22"/>
        <end position="43"/>
    </location>
</feature>
<proteinExistence type="predicted"/>